<comment type="caution">
    <text evidence="2">The sequence shown here is derived from an EMBL/GenBank/DDBJ whole genome shotgun (WGS) entry which is preliminary data.</text>
</comment>
<dbReference type="RefSeq" id="WP_380591158.1">
    <property type="nucleotide sequence ID" value="NZ_JBHSQJ010000228.1"/>
</dbReference>
<sequence>MTTPEALTVSEVQAALRLGKTKVYELIRSRELPSFTVGRSRRIDPADLHAYIRKQKKEN</sequence>
<evidence type="ECO:0000259" key="1">
    <source>
        <dbReference type="Pfam" id="PF12728"/>
    </source>
</evidence>
<feature type="domain" description="Helix-turn-helix" evidence="1">
    <location>
        <begin position="7"/>
        <end position="55"/>
    </location>
</feature>
<dbReference type="InterPro" id="IPR041657">
    <property type="entry name" value="HTH_17"/>
</dbReference>
<keyword evidence="3" id="KW-1185">Reference proteome</keyword>
<dbReference type="NCBIfam" id="TIGR01764">
    <property type="entry name" value="excise"/>
    <property type="match status" value="1"/>
</dbReference>
<dbReference type="EMBL" id="JBHSQJ010000228">
    <property type="protein sequence ID" value="MFC5911712.1"/>
    <property type="molecule type" value="Genomic_DNA"/>
</dbReference>
<gene>
    <name evidence="2" type="ORF">ACFP3V_31470</name>
</gene>
<accession>A0ABW1GCR9</accession>
<evidence type="ECO:0000313" key="3">
    <source>
        <dbReference type="Proteomes" id="UP001596174"/>
    </source>
</evidence>
<dbReference type="Pfam" id="PF12728">
    <property type="entry name" value="HTH_17"/>
    <property type="match status" value="1"/>
</dbReference>
<proteinExistence type="predicted"/>
<name>A0ABW1GCR9_9ACTN</name>
<reference evidence="3" key="1">
    <citation type="journal article" date="2019" name="Int. J. Syst. Evol. Microbiol.">
        <title>The Global Catalogue of Microorganisms (GCM) 10K type strain sequencing project: providing services to taxonomists for standard genome sequencing and annotation.</title>
        <authorList>
            <consortium name="The Broad Institute Genomics Platform"/>
            <consortium name="The Broad Institute Genome Sequencing Center for Infectious Disease"/>
            <person name="Wu L."/>
            <person name="Ma J."/>
        </authorList>
    </citation>
    <scope>NUCLEOTIDE SEQUENCE [LARGE SCALE GENOMIC DNA]</scope>
    <source>
        <strain evidence="3">JCM 4816</strain>
    </source>
</reference>
<dbReference type="InterPro" id="IPR010093">
    <property type="entry name" value="SinI_DNA-bd"/>
</dbReference>
<evidence type="ECO:0000313" key="2">
    <source>
        <dbReference type="EMBL" id="MFC5911712.1"/>
    </source>
</evidence>
<protein>
    <submittedName>
        <fullName evidence="2">Helix-turn-helix domain-containing protein</fullName>
    </submittedName>
</protein>
<dbReference type="Proteomes" id="UP001596174">
    <property type="component" value="Unassembled WGS sequence"/>
</dbReference>
<organism evidence="2 3">
    <name type="scientific">Streptacidiphilus monticola</name>
    <dbReference type="NCBI Taxonomy" id="2161674"/>
    <lineage>
        <taxon>Bacteria</taxon>
        <taxon>Bacillati</taxon>
        <taxon>Actinomycetota</taxon>
        <taxon>Actinomycetes</taxon>
        <taxon>Kitasatosporales</taxon>
        <taxon>Streptomycetaceae</taxon>
        <taxon>Streptacidiphilus</taxon>
    </lineage>
</organism>